<evidence type="ECO:0000256" key="2">
    <source>
        <dbReference type="SAM" id="Phobius"/>
    </source>
</evidence>
<proteinExistence type="predicted"/>
<name>A0A0N4Z0P8_PARTI</name>
<dbReference type="AlphaFoldDB" id="A0A0N4Z0P8"/>
<keyword evidence="3" id="KW-1185">Reference proteome</keyword>
<feature type="region of interest" description="Disordered" evidence="1">
    <location>
        <begin position="55"/>
        <end position="95"/>
    </location>
</feature>
<protein>
    <submittedName>
        <fullName evidence="4">Uncharacterized protein</fullName>
    </submittedName>
</protein>
<keyword evidence="2" id="KW-0812">Transmembrane</keyword>
<evidence type="ECO:0000313" key="3">
    <source>
        <dbReference type="Proteomes" id="UP000038045"/>
    </source>
</evidence>
<dbReference type="Proteomes" id="UP000038045">
    <property type="component" value="Unplaced"/>
</dbReference>
<organism evidence="3 4">
    <name type="scientific">Parastrongyloides trichosuri</name>
    <name type="common">Possum-specific nematode worm</name>
    <dbReference type="NCBI Taxonomy" id="131310"/>
    <lineage>
        <taxon>Eukaryota</taxon>
        <taxon>Metazoa</taxon>
        <taxon>Ecdysozoa</taxon>
        <taxon>Nematoda</taxon>
        <taxon>Chromadorea</taxon>
        <taxon>Rhabditida</taxon>
        <taxon>Tylenchina</taxon>
        <taxon>Panagrolaimomorpha</taxon>
        <taxon>Strongyloidoidea</taxon>
        <taxon>Strongyloididae</taxon>
        <taxon>Parastrongyloides</taxon>
    </lineage>
</organism>
<keyword evidence="2" id="KW-1133">Transmembrane helix</keyword>
<feature type="compositionally biased region" description="Polar residues" evidence="1">
    <location>
        <begin position="1"/>
        <end position="19"/>
    </location>
</feature>
<accession>A0A0N4Z0P8</accession>
<feature type="compositionally biased region" description="Basic and acidic residues" evidence="1">
    <location>
        <begin position="55"/>
        <end position="73"/>
    </location>
</feature>
<dbReference type="WBParaSite" id="PTRK_0000027800.1">
    <property type="protein sequence ID" value="PTRK_0000027800.1"/>
    <property type="gene ID" value="PTRK_0000027800"/>
</dbReference>
<sequence>MNMTESQNITSTPITTPTQGHWPETPYLVAGGLLLAALVVTLIFCVYKLCKPEPTDMEDKASFRSKQQKDLRNGKPKKKHLYDPKDHMNTKDRANEKKWQSALVKNSSNVLPRIGDKNKQNNVKTLKEQKQLNPVFLNNNLGEQSIKNSLSIKECPKPKNKDSEIKRKYPKEYIGITTSPKSESSFIEKPKKKYSLMEENNTIRHHSTREQKNKFVKKKFDDCCPNHSKKKTITFATFGQPNNWTTINEEKTISNFSFQISSVNSN</sequence>
<feature type="region of interest" description="Disordered" evidence="1">
    <location>
        <begin position="1"/>
        <end position="21"/>
    </location>
</feature>
<reference evidence="4" key="1">
    <citation type="submission" date="2017-02" db="UniProtKB">
        <authorList>
            <consortium name="WormBaseParasite"/>
        </authorList>
    </citation>
    <scope>IDENTIFICATION</scope>
</reference>
<feature type="compositionally biased region" description="Basic and acidic residues" evidence="1">
    <location>
        <begin position="81"/>
        <end position="95"/>
    </location>
</feature>
<evidence type="ECO:0000256" key="1">
    <source>
        <dbReference type="SAM" id="MobiDB-lite"/>
    </source>
</evidence>
<feature type="transmembrane region" description="Helical" evidence="2">
    <location>
        <begin position="27"/>
        <end position="47"/>
    </location>
</feature>
<keyword evidence="2" id="KW-0472">Membrane</keyword>
<evidence type="ECO:0000313" key="4">
    <source>
        <dbReference type="WBParaSite" id="PTRK_0000027800.1"/>
    </source>
</evidence>